<dbReference type="CDD" id="cd06760">
    <property type="entry name" value="PDZ4_PDZD2-PDZ2_hPro-IL-16-like"/>
    <property type="match status" value="1"/>
</dbReference>
<evidence type="ECO:0000313" key="4">
    <source>
        <dbReference type="Proteomes" id="UP000261540"/>
    </source>
</evidence>
<dbReference type="STRING" id="1676925.ENSPKIP00000041780"/>
<dbReference type="GO" id="GO:0042609">
    <property type="term" value="F:CD4 receptor binding"/>
    <property type="evidence" value="ECO:0007669"/>
    <property type="project" value="TreeGrafter"/>
</dbReference>
<dbReference type="CDD" id="cd06759">
    <property type="entry name" value="PDZ3_PDZD2-PDZ1_hPro-IL-16-like"/>
    <property type="match status" value="1"/>
</dbReference>
<evidence type="ECO:0000256" key="1">
    <source>
        <dbReference type="SAM" id="MobiDB-lite"/>
    </source>
</evidence>
<dbReference type="Gene3D" id="2.30.42.10">
    <property type="match status" value="4"/>
</dbReference>
<name>A0A3B3TGJ1_9TELE</name>
<feature type="compositionally biased region" description="Low complexity" evidence="1">
    <location>
        <begin position="1114"/>
        <end position="1139"/>
    </location>
</feature>
<feature type="region of interest" description="Disordered" evidence="1">
    <location>
        <begin position="840"/>
        <end position="877"/>
    </location>
</feature>
<feature type="region of interest" description="Disordered" evidence="1">
    <location>
        <begin position="109"/>
        <end position="129"/>
    </location>
</feature>
<feature type="region of interest" description="Disordered" evidence="1">
    <location>
        <begin position="22"/>
        <end position="53"/>
    </location>
</feature>
<feature type="region of interest" description="Disordered" evidence="1">
    <location>
        <begin position="292"/>
        <end position="312"/>
    </location>
</feature>
<dbReference type="GO" id="GO:0030595">
    <property type="term" value="P:leukocyte chemotaxis"/>
    <property type="evidence" value="ECO:0007669"/>
    <property type="project" value="TreeGrafter"/>
</dbReference>
<dbReference type="Ensembl" id="ENSPKIT00000022819.1">
    <property type="protein sequence ID" value="ENSPKIP00000041780.1"/>
    <property type="gene ID" value="ENSPKIG00000018194.1"/>
</dbReference>
<reference evidence="3" key="1">
    <citation type="submission" date="2025-08" db="UniProtKB">
        <authorList>
            <consortium name="Ensembl"/>
        </authorList>
    </citation>
    <scope>IDENTIFICATION</scope>
</reference>
<dbReference type="GeneTree" id="ENSGT00940000156178"/>
<feature type="domain" description="PDZ" evidence="2">
    <location>
        <begin position="390"/>
        <end position="476"/>
    </location>
</feature>
<feature type="region of interest" description="Disordered" evidence="1">
    <location>
        <begin position="916"/>
        <end position="971"/>
    </location>
</feature>
<feature type="region of interest" description="Disordered" evidence="1">
    <location>
        <begin position="1020"/>
        <end position="1181"/>
    </location>
</feature>
<feature type="domain" description="PDZ" evidence="2">
    <location>
        <begin position="1366"/>
        <end position="1437"/>
    </location>
</feature>
<proteinExistence type="predicted"/>
<dbReference type="FunFam" id="2.30.42.10:FF:000127">
    <property type="entry name" value="Pro-interleukin-16"/>
    <property type="match status" value="1"/>
</dbReference>
<dbReference type="InterPro" id="IPR055287">
    <property type="entry name" value="IL-16-like"/>
</dbReference>
<feature type="region of interest" description="Disordered" evidence="1">
    <location>
        <begin position="708"/>
        <end position="752"/>
    </location>
</feature>
<feature type="compositionally biased region" description="Polar residues" evidence="1">
    <location>
        <begin position="297"/>
        <end position="312"/>
    </location>
</feature>
<dbReference type="Pfam" id="PF00595">
    <property type="entry name" value="PDZ"/>
    <property type="match status" value="3"/>
</dbReference>
<feature type="compositionally biased region" description="Polar residues" evidence="1">
    <location>
        <begin position="1048"/>
        <end position="1065"/>
    </location>
</feature>
<keyword evidence="4" id="KW-1185">Reference proteome</keyword>
<dbReference type="CDD" id="cd06762">
    <property type="entry name" value="PDZ6_PDZD2-PDZ3_hPro-IL-16-like"/>
    <property type="match status" value="1"/>
</dbReference>
<feature type="compositionally biased region" description="Polar residues" evidence="1">
    <location>
        <begin position="1073"/>
        <end position="1091"/>
    </location>
</feature>
<dbReference type="GO" id="GO:0050930">
    <property type="term" value="P:induction of positive chemotaxis"/>
    <property type="evidence" value="ECO:0007669"/>
    <property type="project" value="InterPro"/>
</dbReference>
<dbReference type="Proteomes" id="UP000261540">
    <property type="component" value="Unplaced"/>
</dbReference>
<dbReference type="GO" id="GO:0005125">
    <property type="term" value="F:cytokine activity"/>
    <property type="evidence" value="ECO:0007669"/>
    <property type="project" value="InterPro"/>
</dbReference>
<evidence type="ECO:0000313" key="3">
    <source>
        <dbReference type="Ensembl" id="ENSPKIP00000041780.1"/>
    </source>
</evidence>
<feature type="region of interest" description="Disordered" evidence="1">
    <location>
        <begin position="767"/>
        <end position="804"/>
    </location>
</feature>
<feature type="domain" description="PDZ" evidence="2">
    <location>
        <begin position="1483"/>
        <end position="1563"/>
    </location>
</feature>
<dbReference type="SUPFAM" id="SSF50156">
    <property type="entry name" value="PDZ domain-like"/>
    <property type="match status" value="4"/>
</dbReference>
<feature type="region of interest" description="Disordered" evidence="1">
    <location>
        <begin position="1457"/>
        <end position="1478"/>
    </location>
</feature>
<dbReference type="PROSITE" id="PS50106">
    <property type="entry name" value="PDZ"/>
    <property type="match status" value="4"/>
</dbReference>
<dbReference type="OrthoDB" id="42382at2759"/>
<evidence type="ECO:0000259" key="2">
    <source>
        <dbReference type="PROSITE" id="PS50106"/>
    </source>
</evidence>
<dbReference type="InterPro" id="IPR001478">
    <property type="entry name" value="PDZ"/>
</dbReference>
<organism evidence="3 4">
    <name type="scientific">Paramormyrops kingsleyae</name>
    <dbReference type="NCBI Taxonomy" id="1676925"/>
    <lineage>
        <taxon>Eukaryota</taxon>
        <taxon>Metazoa</taxon>
        <taxon>Chordata</taxon>
        <taxon>Craniata</taxon>
        <taxon>Vertebrata</taxon>
        <taxon>Euteleostomi</taxon>
        <taxon>Actinopterygii</taxon>
        <taxon>Neopterygii</taxon>
        <taxon>Teleostei</taxon>
        <taxon>Osteoglossocephala</taxon>
        <taxon>Osteoglossomorpha</taxon>
        <taxon>Osteoglossiformes</taxon>
        <taxon>Mormyridae</taxon>
        <taxon>Paramormyrops</taxon>
    </lineage>
</organism>
<feature type="compositionally biased region" description="Polar residues" evidence="1">
    <location>
        <begin position="778"/>
        <end position="798"/>
    </location>
</feature>
<dbReference type="PANTHER" id="PTHR48484">
    <property type="entry name" value="PRO-INTERLEUKIN-16"/>
    <property type="match status" value="1"/>
</dbReference>
<dbReference type="SMART" id="SM00228">
    <property type="entry name" value="PDZ"/>
    <property type="match status" value="4"/>
</dbReference>
<dbReference type="InterPro" id="IPR036034">
    <property type="entry name" value="PDZ_sf"/>
</dbReference>
<dbReference type="FunFam" id="2.30.42.10:FF:000122">
    <property type="entry name" value="Pro-interleukin-16"/>
    <property type="match status" value="1"/>
</dbReference>
<reference evidence="3" key="2">
    <citation type="submission" date="2025-09" db="UniProtKB">
        <authorList>
            <consortium name="Ensembl"/>
        </authorList>
    </citation>
    <scope>IDENTIFICATION</scope>
</reference>
<protein>
    <submittedName>
        <fullName evidence="3">Interleukin 16</fullName>
    </submittedName>
</protein>
<accession>A0A3B3TGJ1</accession>
<sequence>MINIQGPSPLAGCGGRAPCAHMPLRSAHHPRKANGPDRRMEPQGGAGKAGHRSWKLASISRSLILCRSVTSDDSNSPEEKYSRPGARNGDGGRQRWDCQEAALHASAWSASPGIPPRGSPTVTTGGPQEISKRTFSFKRSSIWRMCVAGEEGPGARTGHHNTLPAERGLTVHCTKNGGVLHRDSDLQPGADSLLANGKLRGGCAEVEEDSAGGSRARAPHTLACSEESLTSENSTTLVNSGVPLMSPAVRDEARILTSYGCMEHAGKTVTLKDPIVEASCGETGHNWDVQKAEKSDQGNQSNSPKTRSNSTTVSPYWIGDLDTLILKTPEISRGHRQRNTRFYGNRKSLSQQLEFPHGFSQAVPRPSRSLSSAHLVHLSSSSMQAFIICNVVLMKGQGKGLGFSIVGGKDSICGPMGIYVKTIFPGGAAAADGRLQEGDEILELNGESLHGLTHEDALHKFKQIKKGLLMLVVRTSLRPGVLSSQAQAAQLCRSRSLSTSTGISRASADMSDCSFTATPAKPQDRIVMEISLQKEAGVGLGVGLCCVPSGEGCPGIHIHTLSPGSVAHIDGRLRCGDKIMEINDTVVYNMTLNEVYTVLSQCSPGTVRVLISRHPDPKVSEQQLNEAIAQAVESSQLKRDRSQWSIEGLRRPSPCSHGRPRCENCVERNFLQPGGRRVPKLMTRSCSDSTYNYRMLCSSCSLVHSYPQSDPKARVHSMDIPLPASPVSGTGSWPDSKPPSYQDYNVPHSSSDTVHCLHPLDLRIRSSKALGSDPPSPTQTQLDRFNGQSLANSQGSSRDSLDDAWPRPQSTCQFFCSIYMALRKIPELLFKHEAAGRLPETPRATHRSSLAVPAASDPTDLSSRGDSKHKGPKPALHVCSQSKRPVLRRQACVELHQDSQPLDPWVKGTPCIGTTHSPATMSEENGMEEVNGPALPESTEAAQDLSTAKVDESASVKKGPPVAPKPTWTRKSLVGRIQAESSRVSDKKPPDVARTFGVSLRSTSASGNLSFKQKIHSFESFSSPEGPERGSRRLASSTSLPLTEKSRPYNTGSGPSSRSTVANSVNEHRASPSVPTQLVSDCPPGNTSTAGRHSAVSKVISSSEETIPEETSQEAPTATSPEAPAPTETSTDTISSATTAPKASFTEALTPETASPDEPDPEADQVSISAPEPKVDSLKDDLLDRPFSSKESITIAKQQSLRTRSLPLTTPELSTEASTTRLLDNESLGKILSISNLVSHALIRTMRSLPQSPCFRLGNPWSQNPGSPLPKTDEDPPTTETAPFSPGADCSEKGFSVSLAELHECTIKWESDGSEDGNWERGLSSISAKCAQSVMSVILPEEIERMMKEVEALDEEVLEQFEDIKVVILHKEEGAGLGFSIAGGVDCENKAIIVHKVFPSGLAAQEGTIEKGDEVLSVNGQTLKHLNHANATAILREGRTMKQAVVVICKAGEGEAGAGPPSDLAGGGPDQSSADDGGGEILTVQLEKSAGGVGFSLEGGKGSINGDRPLVVNRMFKDLSSIQLGDEIQQVQDTSLLGLPRFEAWSIIKALPDGPFTAVIRRKRGETD</sequence>
<dbReference type="PANTHER" id="PTHR48484:SF2">
    <property type="entry name" value="PRO-INTERLEUKIN-16"/>
    <property type="match status" value="1"/>
</dbReference>
<feature type="region of interest" description="Disordered" evidence="1">
    <location>
        <begin position="69"/>
        <end position="94"/>
    </location>
</feature>
<feature type="region of interest" description="Disordered" evidence="1">
    <location>
        <begin position="1256"/>
        <end position="1287"/>
    </location>
</feature>
<feature type="domain" description="PDZ" evidence="2">
    <location>
        <begin position="529"/>
        <end position="599"/>
    </location>
</feature>